<sequence>MTLRGIRRKKVNYYIKVPKGVALAVKLRSVHAGRLEVKDFDGEIEVNVTYAKVLLHNVSGPVLVNATYKGAKVVFSKVNQSKPSSIVSPYGDVDVTLPGNTKANIVAESSYGDIFTNLDIKLGSGKGLQRKAKVKGTLNGGGVDIEVRSPYKNVYIRKK</sequence>
<organism evidence="1 2">
    <name type="scientific">Microscilla marina ATCC 23134</name>
    <dbReference type="NCBI Taxonomy" id="313606"/>
    <lineage>
        <taxon>Bacteria</taxon>
        <taxon>Pseudomonadati</taxon>
        <taxon>Bacteroidota</taxon>
        <taxon>Cytophagia</taxon>
        <taxon>Cytophagales</taxon>
        <taxon>Microscillaceae</taxon>
        <taxon>Microscilla</taxon>
    </lineage>
</organism>
<keyword evidence="2" id="KW-1185">Reference proteome</keyword>
<comment type="caution">
    <text evidence="1">The sequence shown here is derived from an EMBL/GenBank/DDBJ whole genome shotgun (WGS) entry which is preliminary data.</text>
</comment>
<evidence type="ECO:0000313" key="1">
    <source>
        <dbReference type="EMBL" id="EAY29261.1"/>
    </source>
</evidence>
<name>A1ZJF8_MICM2</name>
<proteinExistence type="predicted"/>
<accession>A1ZJF8</accession>
<dbReference type="eggNOG" id="COG3595">
    <property type="taxonomic scope" value="Bacteria"/>
</dbReference>
<reference evidence="1 2" key="1">
    <citation type="submission" date="2007-01" db="EMBL/GenBank/DDBJ databases">
        <authorList>
            <person name="Haygood M."/>
            <person name="Podell S."/>
            <person name="Anderson C."/>
            <person name="Hopkinson B."/>
            <person name="Roe K."/>
            <person name="Barbeau K."/>
            <person name="Gaasterland T."/>
            <person name="Ferriera S."/>
            <person name="Johnson J."/>
            <person name="Kravitz S."/>
            <person name="Beeson K."/>
            <person name="Sutton G."/>
            <person name="Rogers Y.-H."/>
            <person name="Friedman R."/>
            <person name="Frazier M."/>
            <person name="Venter J.C."/>
        </authorList>
    </citation>
    <scope>NUCLEOTIDE SEQUENCE [LARGE SCALE GENOMIC DNA]</scope>
    <source>
        <strain evidence="1 2">ATCC 23134</strain>
    </source>
</reference>
<protein>
    <submittedName>
        <fullName evidence="1">Uncharacterized protein</fullName>
    </submittedName>
</protein>
<dbReference type="EMBL" id="AAWS01000011">
    <property type="protein sequence ID" value="EAY29261.1"/>
    <property type="molecule type" value="Genomic_DNA"/>
</dbReference>
<evidence type="ECO:0000313" key="2">
    <source>
        <dbReference type="Proteomes" id="UP000004095"/>
    </source>
</evidence>
<dbReference type="Proteomes" id="UP000004095">
    <property type="component" value="Unassembled WGS sequence"/>
</dbReference>
<dbReference type="AlphaFoldDB" id="A1ZJF8"/>
<gene>
    <name evidence="1" type="ORF">M23134_01315</name>
</gene>